<keyword evidence="3" id="KW-1185">Reference proteome</keyword>
<feature type="domain" description="CRAL-TRIO" evidence="1">
    <location>
        <begin position="73"/>
        <end position="270"/>
    </location>
</feature>
<dbReference type="SUPFAM" id="SSF52087">
    <property type="entry name" value="CRAL/TRIO domain"/>
    <property type="match status" value="1"/>
</dbReference>
<dbReference type="InterPro" id="IPR001251">
    <property type="entry name" value="CRAL-TRIO_dom"/>
</dbReference>
<dbReference type="OrthoDB" id="6607377at2759"/>
<gene>
    <name evidence="2" type="ORF">NEZAVI_LOCUS2361</name>
</gene>
<dbReference type="Proteomes" id="UP001152798">
    <property type="component" value="Chromosome 1"/>
</dbReference>
<protein>
    <recommendedName>
        <fullName evidence="1">CRAL-TRIO domain-containing protein</fullName>
    </recommendedName>
</protein>
<dbReference type="Pfam" id="PF00650">
    <property type="entry name" value="CRAL_TRIO"/>
    <property type="match status" value="1"/>
</dbReference>
<accession>A0A9P0H2P1</accession>
<dbReference type="Gene3D" id="3.40.525.10">
    <property type="entry name" value="CRAL-TRIO lipid binding domain"/>
    <property type="match status" value="1"/>
</dbReference>
<organism evidence="2 3">
    <name type="scientific">Nezara viridula</name>
    <name type="common">Southern green stink bug</name>
    <name type="synonym">Cimex viridulus</name>
    <dbReference type="NCBI Taxonomy" id="85310"/>
    <lineage>
        <taxon>Eukaryota</taxon>
        <taxon>Metazoa</taxon>
        <taxon>Ecdysozoa</taxon>
        <taxon>Arthropoda</taxon>
        <taxon>Hexapoda</taxon>
        <taxon>Insecta</taxon>
        <taxon>Pterygota</taxon>
        <taxon>Neoptera</taxon>
        <taxon>Paraneoptera</taxon>
        <taxon>Hemiptera</taxon>
        <taxon>Heteroptera</taxon>
        <taxon>Panheteroptera</taxon>
        <taxon>Pentatomomorpha</taxon>
        <taxon>Pentatomoidea</taxon>
        <taxon>Pentatomidae</taxon>
        <taxon>Pentatominae</taxon>
        <taxon>Nezara</taxon>
    </lineage>
</organism>
<dbReference type="GO" id="GO:0016020">
    <property type="term" value="C:membrane"/>
    <property type="evidence" value="ECO:0007669"/>
    <property type="project" value="TreeGrafter"/>
</dbReference>
<name>A0A9P0H2P1_NEZVI</name>
<evidence type="ECO:0000259" key="1">
    <source>
        <dbReference type="PROSITE" id="PS50191"/>
    </source>
</evidence>
<dbReference type="CDD" id="cd00170">
    <property type="entry name" value="SEC14"/>
    <property type="match status" value="1"/>
</dbReference>
<evidence type="ECO:0000313" key="2">
    <source>
        <dbReference type="EMBL" id="CAH1391320.1"/>
    </source>
</evidence>
<dbReference type="PANTHER" id="PTHR10174:SF224">
    <property type="entry name" value="RETINOL-BINDING PROTEIN PINTA"/>
    <property type="match status" value="1"/>
</dbReference>
<evidence type="ECO:0000313" key="3">
    <source>
        <dbReference type="Proteomes" id="UP001152798"/>
    </source>
</evidence>
<dbReference type="SMART" id="SM00516">
    <property type="entry name" value="SEC14"/>
    <property type="match status" value="1"/>
</dbReference>
<dbReference type="SUPFAM" id="SSF46938">
    <property type="entry name" value="CRAL/TRIO N-terminal domain"/>
    <property type="match status" value="1"/>
</dbReference>
<dbReference type="AlphaFoldDB" id="A0A9P0H2P1"/>
<dbReference type="PANTHER" id="PTHR10174">
    <property type="entry name" value="ALPHA-TOCOPHEROL TRANSFER PROTEIN-RELATED"/>
    <property type="match status" value="1"/>
</dbReference>
<dbReference type="PROSITE" id="PS50191">
    <property type="entry name" value="CRAL_TRIO"/>
    <property type="match status" value="1"/>
</dbReference>
<dbReference type="PRINTS" id="PR00180">
    <property type="entry name" value="CRETINALDHBP"/>
</dbReference>
<reference evidence="2" key="1">
    <citation type="submission" date="2022-01" db="EMBL/GenBank/DDBJ databases">
        <authorList>
            <person name="King R."/>
        </authorList>
    </citation>
    <scope>NUCLEOTIDE SEQUENCE</scope>
</reference>
<dbReference type="InterPro" id="IPR036865">
    <property type="entry name" value="CRAL-TRIO_dom_sf"/>
</dbReference>
<sequence length="320" mass="37814">MIIVHILHNLNEVFFFCFVFLRILNIILRETEVMKKEGNQEDVERLREWLLKQPHHPKVIEDRMLSAFVYGSKSLEIAKQKLESFFTWRAHLRDNYPFFYIRDPSDPYFKNSLKSGNMFFLPKTTPEGYRVFYTGITDQFEEHYDHDQTTACFHMSLELSMDQWPDMKGIFIIWDLKGFKPSYAARLNLSTFETTIRYLQDVYPVKMKGVVFLNTPAIVETFYNTIFKPFLKEKLKKRITITREDSKCLKKYLPEEILPSDLGGKEKSSAEFNEDWLNLLIEKKDGIKSYSLLVADESKRPPETKQTFGIEGTFRTLAID</sequence>
<dbReference type="InterPro" id="IPR036273">
    <property type="entry name" value="CRAL/TRIO_N_dom_sf"/>
</dbReference>
<dbReference type="EMBL" id="OV725077">
    <property type="protein sequence ID" value="CAH1391320.1"/>
    <property type="molecule type" value="Genomic_DNA"/>
</dbReference>
<proteinExistence type="predicted"/>
<dbReference type="GO" id="GO:1902936">
    <property type="term" value="F:phosphatidylinositol bisphosphate binding"/>
    <property type="evidence" value="ECO:0007669"/>
    <property type="project" value="TreeGrafter"/>
</dbReference>